<protein>
    <recommendedName>
        <fullName evidence="6">Lipoprotein</fullName>
    </recommendedName>
</protein>
<comment type="caution">
    <text evidence="2">The sequence shown here is derived from an EMBL/GenBank/DDBJ whole genome shotgun (WGS) entry which is preliminary data.</text>
</comment>
<keyword evidence="1" id="KW-0732">Signal</keyword>
<dbReference type="EMBL" id="MUHG01000017">
    <property type="protein sequence ID" value="OXB19667.1"/>
    <property type="molecule type" value="Genomic_DNA"/>
</dbReference>
<dbReference type="Proteomes" id="UP000198319">
    <property type="component" value="Unassembled WGS sequence"/>
</dbReference>
<feature type="chain" id="PRO_5010379658" description="Lipoprotein" evidence="1">
    <location>
        <begin position="18"/>
        <end position="251"/>
    </location>
</feature>
<evidence type="ECO:0000313" key="5">
    <source>
        <dbReference type="Proteomes" id="UP000198319"/>
    </source>
</evidence>
<dbReference type="STRING" id="1278819.BHE19_20270"/>
<dbReference type="AlphaFoldDB" id="A0A1S1JE52"/>
<keyword evidence="5" id="KW-1185">Reference proteome</keyword>
<reference evidence="4" key="2">
    <citation type="submission" date="2016-09" db="EMBL/GenBank/DDBJ databases">
        <authorList>
            <person name="Chen S."/>
            <person name="Walker E."/>
        </authorList>
    </citation>
    <scope>NUCLEOTIDE SEQUENCE [LARGE SCALE GENOMIC DNA]</scope>
    <source>
        <strain evidence="4">MSU</strain>
    </source>
</reference>
<dbReference type="RefSeq" id="WP_070905510.1">
    <property type="nucleotide sequence ID" value="NZ_MIKE01000001.1"/>
</dbReference>
<proteinExistence type="predicted"/>
<dbReference type="EMBL" id="MIKE01000001">
    <property type="protein sequence ID" value="OHT47386.1"/>
    <property type="molecule type" value="Genomic_DNA"/>
</dbReference>
<sequence>MKLYKLLSFSFLFATLASCTFTENIYVSDNGTGKFSLDMDGSSLMAMAGDQIGDQLGANNKKNMDSTFTFKQLLADKGESISKLSPEVQSEIKKLEDLVVNIKVNEEKKEFLMTFSEDFKKVNDLHDILQSVNTLQKLVGGADASTPFVGGLGDNNSKVSFNYDGKKFTRKATIDKQKQAEKVKDTTAEMSKMVFASSTYVLKYHFPKRIKKVSNPTALFSEDRKTITIQYPFTDYMENPDKLNFDVEFEK</sequence>
<gene>
    <name evidence="3" type="ORF">B0A71_09440</name>
    <name evidence="2" type="ORF">BHE19_20270</name>
</gene>
<evidence type="ECO:0000313" key="2">
    <source>
        <dbReference type="EMBL" id="OHT47386.1"/>
    </source>
</evidence>
<reference evidence="2" key="1">
    <citation type="submission" date="2016-09" db="EMBL/GenBank/DDBJ databases">
        <authorList>
            <person name="Capua I."/>
            <person name="De Benedictis P."/>
            <person name="Joannis T."/>
            <person name="Lombin L.H."/>
            <person name="Cattoli G."/>
        </authorList>
    </citation>
    <scope>NUCLEOTIDE SEQUENCE [LARGE SCALE GENOMIC DNA]</scope>
    <source>
        <strain evidence="2">MSU</strain>
    </source>
</reference>
<feature type="signal peptide" evidence="1">
    <location>
        <begin position="1"/>
        <end position="17"/>
    </location>
</feature>
<dbReference type="PROSITE" id="PS51257">
    <property type="entry name" value="PROKAR_LIPOPROTEIN"/>
    <property type="match status" value="1"/>
</dbReference>
<name>A0A1S1JE52_9FLAO</name>
<accession>A0A1S1JE52</accession>
<evidence type="ECO:0000256" key="1">
    <source>
        <dbReference type="SAM" id="SignalP"/>
    </source>
</evidence>
<evidence type="ECO:0000313" key="3">
    <source>
        <dbReference type="EMBL" id="OXB19667.1"/>
    </source>
</evidence>
<dbReference type="Proteomes" id="UP000180252">
    <property type="component" value="Unassembled WGS sequence"/>
</dbReference>
<reference evidence="3 5" key="3">
    <citation type="submission" date="2016-11" db="EMBL/GenBank/DDBJ databases">
        <title>Whole genomes of Flavobacteriaceae.</title>
        <authorList>
            <person name="Stine C."/>
            <person name="Li C."/>
            <person name="Tadesse D."/>
        </authorList>
    </citation>
    <scope>NUCLEOTIDE SEQUENCE [LARGE SCALE GENOMIC DNA]</scope>
    <source>
        <strain evidence="3 5">ATCC BAA-2541</strain>
    </source>
</reference>
<organism evidence="2 4">
    <name type="scientific">Flavobacterium tructae</name>
    <dbReference type="NCBI Taxonomy" id="1114873"/>
    <lineage>
        <taxon>Bacteria</taxon>
        <taxon>Pseudomonadati</taxon>
        <taxon>Bacteroidota</taxon>
        <taxon>Flavobacteriia</taxon>
        <taxon>Flavobacteriales</taxon>
        <taxon>Flavobacteriaceae</taxon>
        <taxon>Flavobacterium</taxon>
    </lineage>
</organism>
<evidence type="ECO:0008006" key="6">
    <source>
        <dbReference type="Google" id="ProtNLM"/>
    </source>
</evidence>
<dbReference type="OrthoDB" id="978531at2"/>
<evidence type="ECO:0000313" key="4">
    <source>
        <dbReference type="Proteomes" id="UP000180252"/>
    </source>
</evidence>